<organism evidence="3 4">
    <name type="scientific">Cupriavidus numazuensis</name>
    <dbReference type="NCBI Taxonomy" id="221992"/>
    <lineage>
        <taxon>Bacteria</taxon>
        <taxon>Pseudomonadati</taxon>
        <taxon>Pseudomonadota</taxon>
        <taxon>Betaproteobacteria</taxon>
        <taxon>Burkholderiales</taxon>
        <taxon>Burkholderiaceae</taxon>
        <taxon>Cupriavidus</taxon>
    </lineage>
</organism>
<keyword evidence="4" id="KW-1185">Reference proteome</keyword>
<dbReference type="PANTHER" id="PTHR43798">
    <property type="entry name" value="MONOACYLGLYCEROL LIPASE"/>
    <property type="match status" value="1"/>
</dbReference>
<dbReference type="Gene3D" id="3.40.50.1820">
    <property type="entry name" value="alpha/beta hydrolase"/>
    <property type="match status" value="1"/>
</dbReference>
<dbReference type="InterPro" id="IPR050266">
    <property type="entry name" value="AB_hydrolase_sf"/>
</dbReference>
<evidence type="ECO:0000256" key="1">
    <source>
        <dbReference type="SAM" id="MobiDB-lite"/>
    </source>
</evidence>
<feature type="region of interest" description="Disordered" evidence="1">
    <location>
        <begin position="1"/>
        <end position="20"/>
    </location>
</feature>
<proteinExistence type="predicted"/>
<name>A0ABM8TLN5_9BURK</name>
<keyword evidence="3" id="KW-0378">Hydrolase</keyword>
<dbReference type="EMBL" id="CAJPVI010000029">
    <property type="protein sequence ID" value="CAG2153876.1"/>
    <property type="molecule type" value="Genomic_DNA"/>
</dbReference>
<dbReference type="Pfam" id="PF12697">
    <property type="entry name" value="Abhydrolase_6"/>
    <property type="match status" value="1"/>
</dbReference>
<gene>
    <name evidence="3" type="primary">mhpC_2</name>
    <name evidence="3" type="ORF">LMG26411_04491</name>
</gene>
<dbReference type="GO" id="GO:0016787">
    <property type="term" value="F:hydrolase activity"/>
    <property type="evidence" value="ECO:0007669"/>
    <property type="project" value="UniProtKB-KW"/>
</dbReference>
<dbReference type="PANTHER" id="PTHR43798:SF33">
    <property type="entry name" value="HYDROLASE, PUTATIVE (AFU_ORTHOLOGUE AFUA_2G14860)-RELATED"/>
    <property type="match status" value="1"/>
</dbReference>
<feature type="compositionally biased region" description="Polar residues" evidence="1">
    <location>
        <begin position="1"/>
        <end position="18"/>
    </location>
</feature>
<accession>A0ABM8TLN5</accession>
<protein>
    <submittedName>
        <fullName evidence="3">2-hydroxy-6-oxononadienedioate/2-hydroxy-6-oxononatrienedioate hydrolase</fullName>
        <ecNumber evidence="3">3.7.1.14</ecNumber>
    </submittedName>
</protein>
<dbReference type="RefSeq" id="WP_211955473.1">
    <property type="nucleotide sequence ID" value="NZ_CAJPVI010000029.1"/>
</dbReference>
<evidence type="ECO:0000313" key="4">
    <source>
        <dbReference type="Proteomes" id="UP000672657"/>
    </source>
</evidence>
<dbReference type="InterPro" id="IPR029058">
    <property type="entry name" value="AB_hydrolase_fold"/>
</dbReference>
<evidence type="ECO:0000259" key="2">
    <source>
        <dbReference type="Pfam" id="PF12697"/>
    </source>
</evidence>
<dbReference type="PRINTS" id="PR00111">
    <property type="entry name" value="ABHYDROLASE"/>
</dbReference>
<reference evidence="3 4" key="1">
    <citation type="submission" date="2021-03" db="EMBL/GenBank/DDBJ databases">
        <authorList>
            <person name="Peeters C."/>
        </authorList>
    </citation>
    <scope>NUCLEOTIDE SEQUENCE [LARGE SCALE GENOMIC DNA]</scope>
    <source>
        <strain evidence="3 4">LMG 26411</strain>
    </source>
</reference>
<evidence type="ECO:0000313" key="3">
    <source>
        <dbReference type="EMBL" id="CAG2153876.1"/>
    </source>
</evidence>
<comment type="caution">
    <text evidence="3">The sequence shown here is derived from an EMBL/GenBank/DDBJ whole genome shotgun (WGS) entry which is preliminary data.</text>
</comment>
<sequence>MNQQTTTLRARSQTQNPGDTAVDERQVLVWGDRVNLRVKVFGKGRDVLYLHPSGGLVVDDFLLDLAASHRIHAPEFPGTSPEDPYAVRQFQDLHDIVLAYEEAVRRLGLDRPIVIGQSFGGMLAAELAATFPDLFSAVVLLDPIGLWRDDMPVVNWNAVPAADMPSLLFANPDSEEARAFLALPEEPEALAKAMAARVWTLGCTGSFVWPIPERGLARRLHRVHAPTQIVWGRDDKLISAAYAAKFQDLIADSEVTIIDDCGHIPQVEKRAETFEAVTRFLEKVETR</sequence>
<dbReference type="SUPFAM" id="SSF53474">
    <property type="entry name" value="alpha/beta-Hydrolases"/>
    <property type="match status" value="1"/>
</dbReference>
<feature type="domain" description="AB hydrolase-1" evidence="2">
    <location>
        <begin position="60"/>
        <end position="275"/>
    </location>
</feature>
<dbReference type="EC" id="3.7.1.14" evidence="3"/>
<dbReference type="InterPro" id="IPR000073">
    <property type="entry name" value="AB_hydrolase_1"/>
</dbReference>
<dbReference type="Proteomes" id="UP000672657">
    <property type="component" value="Unassembled WGS sequence"/>
</dbReference>